<evidence type="ECO:0000256" key="1">
    <source>
        <dbReference type="ARBA" id="ARBA00004123"/>
    </source>
</evidence>
<dbReference type="InterPro" id="IPR036612">
    <property type="entry name" value="KH_dom_type_1_sf"/>
</dbReference>
<dbReference type="Proteomes" id="UP000694561">
    <property type="component" value="Unplaced"/>
</dbReference>
<keyword evidence="5" id="KW-0539">Nucleus</keyword>
<feature type="domain" description="KH-like RNA-binding" evidence="6">
    <location>
        <begin position="34"/>
        <end position="105"/>
    </location>
</feature>
<name>A0A8C6B0W4_MONMO</name>
<comment type="subcellular location">
    <subcellularLocation>
        <location evidence="2">Cytoplasm</location>
    </subcellularLocation>
    <subcellularLocation>
        <location evidence="1">Nucleus</location>
    </subcellularLocation>
</comment>
<dbReference type="GO" id="GO:0032991">
    <property type="term" value="C:protein-containing complex"/>
    <property type="evidence" value="ECO:0007669"/>
    <property type="project" value="TreeGrafter"/>
</dbReference>
<dbReference type="GO" id="GO:0009880">
    <property type="term" value="P:embryonic pattern specification"/>
    <property type="evidence" value="ECO:0007669"/>
    <property type="project" value="TreeGrafter"/>
</dbReference>
<dbReference type="InterPro" id="IPR031952">
    <property type="entry name" value="MOEP19_KH-like"/>
</dbReference>
<evidence type="ECO:0000256" key="5">
    <source>
        <dbReference type="ARBA" id="ARBA00023242"/>
    </source>
</evidence>
<evidence type="ECO:0000256" key="4">
    <source>
        <dbReference type="ARBA" id="ARBA00022490"/>
    </source>
</evidence>
<reference evidence="7" key="1">
    <citation type="submission" date="2025-08" db="UniProtKB">
        <authorList>
            <consortium name="Ensembl"/>
        </authorList>
    </citation>
    <scope>IDENTIFICATION</scope>
</reference>
<dbReference type="CDD" id="cd12795">
    <property type="entry name" value="FILIA_N_like"/>
    <property type="match status" value="1"/>
</dbReference>
<evidence type="ECO:0000259" key="6">
    <source>
        <dbReference type="Pfam" id="PF16005"/>
    </source>
</evidence>
<dbReference type="GO" id="GO:0005737">
    <property type="term" value="C:cytoplasm"/>
    <property type="evidence" value="ECO:0007669"/>
    <property type="project" value="UniProtKB-SubCell"/>
</dbReference>
<evidence type="ECO:0000256" key="3">
    <source>
        <dbReference type="ARBA" id="ARBA00009081"/>
    </source>
</evidence>
<comment type="similarity">
    <text evidence="3">Belongs to the KHDC1 family.</text>
</comment>
<accession>A0A8C6B0W4</accession>
<evidence type="ECO:0000313" key="7">
    <source>
        <dbReference type="Ensembl" id="ENSMMNP00015009074.1"/>
    </source>
</evidence>
<dbReference type="InterPro" id="IPR051778">
    <property type="entry name" value="KHDC1"/>
</dbReference>
<proteinExistence type="inferred from homology"/>
<dbReference type="GO" id="GO:0035088">
    <property type="term" value="P:establishment or maintenance of apical/basal cell polarity"/>
    <property type="evidence" value="ECO:0007669"/>
    <property type="project" value="TreeGrafter"/>
</dbReference>
<dbReference type="PANTHER" id="PTHR19447:SF14">
    <property type="entry name" value="OOCYTE-EXPRESSED PROTEIN HOMOLOG"/>
    <property type="match status" value="1"/>
</dbReference>
<dbReference type="Gene3D" id="3.30.1370.10">
    <property type="entry name" value="K Homology domain, type 1"/>
    <property type="match status" value="1"/>
</dbReference>
<organism evidence="7 8">
    <name type="scientific">Monodon monoceros</name>
    <name type="common">Narwhal</name>
    <name type="synonym">Ceratodon monodon</name>
    <dbReference type="NCBI Taxonomy" id="40151"/>
    <lineage>
        <taxon>Eukaryota</taxon>
        <taxon>Metazoa</taxon>
        <taxon>Chordata</taxon>
        <taxon>Craniata</taxon>
        <taxon>Vertebrata</taxon>
        <taxon>Euteleostomi</taxon>
        <taxon>Mammalia</taxon>
        <taxon>Eutheria</taxon>
        <taxon>Laurasiatheria</taxon>
        <taxon>Artiodactyla</taxon>
        <taxon>Whippomorpha</taxon>
        <taxon>Cetacea</taxon>
        <taxon>Odontoceti</taxon>
        <taxon>Monodontidae</taxon>
        <taxon>Monodon</taxon>
    </lineage>
</organism>
<sequence>MDAGATEARGYGRTTPTRGDGLLGLPLLPPGIHTRPWWFPVQELRNPVLFYLEAWLADLLFGPDRAIVPKMEWMSLAPLTVDTVNARNLVEITVFGWPDVQHLVKVAFFSYPAEKMVQLEEFLKVHASRPQTPPASCCISIIRSMRIILLLLLKLKGSKYP</sequence>
<dbReference type="GO" id="GO:0005634">
    <property type="term" value="C:nucleus"/>
    <property type="evidence" value="ECO:0007669"/>
    <property type="project" value="UniProtKB-SubCell"/>
</dbReference>
<keyword evidence="4" id="KW-0963">Cytoplasm</keyword>
<keyword evidence="8" id="KW-1185">Reference proteome</keyword>
<evidence type="ECO:0000256" key="2">
    <source>
        <dbReference type="ARBA" id="ARBA00004496"/>
    </source>
</evidence>
<reference evidence="7" key="2">
    <citation type="submission" date="2025-09" db="UniProtKB">
        <authorList>
            <consortium name="Ensembl"/>
        </authorList>
    </citation>
    <scope>IDENTIFICATION</scope>
</reference>
<dbReference type="GeneTree" id="ENSGT00940000162097"/>
<dbReference type="Pfam" id="PF16005">
    <property type="entry name" value="MOEP19"/>
    <property type="match status" value="1"/>
</dbReference>
<evidence type="ECO:0000313" key="8">
    <source>
        <dbReference type="Proteomes" id="UP000694561"/>
    </source>
</evidence>
<dbReference type="AlphaFoldDB" id="A0A8C6B0W4"/>
<dbReference type="Ensembl" id="ENSMMNT00015009918.1">
    <property type="protein sequence ID" value="ENSMMNP00015009074.1"/>
    <property type="gene ID" value="ENSMMNG00015006753.1"/>
</dbReference>
<dbReference type="GO" id="GO:0003723">
    <property type="term" value="F:RNA binding"/>
    <property type="evidence" value="ECO:0007669"/>
    <property type="project" value="InterPro"/>
</dbReference>
<protein>
    <recommendedName>
        <fullName evidence="6">KH-like RNA-binding domain-containing protein</fullName>
    </recommendedName>
</protein>
<dbReference type="PANTHER" id="PTHR19447">
    <property type="entry name" value="OOCYTE-EXPRESSED PROTEIN HOMOLOG-RELATED"/>
    <property type="match status" value="1"/>
</dbReference>